<reference evidence="1" key="2">
    <citation type="submission" date="2021-04" db="EMBL/GenBank/DDBJ databases">
        <authorList>
            <person name="Gilroy R."/>
        </authorList>
    </citation>
    <scope>NUCLEOTIDE SEQUENCE</scope>
    <source>
        <strain evidence="1">CHK160-9182</strain>
    </source>
</reference>
<organism evidence="1 2">
    <name type="scientific">Candidatus Ignatzschineria merdigallinarum</name>
    <dbReference type="NCBI Taxonomy" id="2838621"/>
    <lineage>
        <taxon>Bacteria</taxon>
        <taxon>Pseudomonadati</taxon>
        <taxon>Pseudomonadota</taxon>
        <taxon>Gammaproteobacteria</taxon>
        <taxon>Cardiobacteriales</taxon>
        <taxon>Ignatzschineriaceae</taxon>
        <taxon>Ignatzschineria</taxon>
    </lineage>
</organism>
<comment type="caution">
    <text evidence="1">The sequence shown here is derived from an EMBL/GenBank/DDBJ whole genome shotgun (WGS) entry which is preliminary data.</text>
</comment>
<accession>A0A9D1Q3N6</accession>
<dbReference type="EMBL" id="DXHP01000020">
    <property type="protein sequence ID" value="HIW05873.1"/>
    <property type="molecule type" value="Genomic_DNA"/>
</dbReference>
<dbReference type="Proteomes" id="UP000823934">
    <property type="component" value="Unassembled WGS sequence"/>
</dbReference>
<evidence type="ECO:0000313" key="1">
    <source>
        <dbReference type="EMBL" id="HIW05873.1"/>
    </source>
</evidence>
<gene>
    <name evidence="1" type="ORF">H9889_00885</name>
</gene>
<dbReference type="AlphaFoldDB" id="A0A9D1Q3N6"/>
<name>A0A9D1Q3N6_9GAMM</name>
<reference evidence="1" key="1">
    <citation type="journal article" date="2021" name="PeerJ">
        <title>Extensive microbial diversity within the chicken gut microbiome revealed by metagenomics and culture.</title>
        <authorList>
            <person name="Gilroy R."/>
            <person name="Ravi A."/>
            <person name="Getino M."/>
            <person name="Pursley I."/>
            <person name="Horton D.L."/>
            <person name="Alikhan N.F."/>
            <person name="Baker D."/>
            <person name="Gharbi K."/>
            <person name="Hall N."/>
            <person name="Watson M."/>
            <person name="Adriaenssens E.M."/>
            <person name="Foster-Nyarko E."/>
            <person name="Jarju S."/>
            <person name="Secka A."/>
            <person name="Antonio M."/>
            <person name="Oren A."/>
            <person name="Chaudhuri R.R."/>
            <person name="La Ragione R."/>
            <person name="Hildebrand F."/>
            <person name="Pallen M.J."/>
        </authorList>
    </citation>
    <scope>NUCLEOTIDE SEQUENCE</scope>
    <source>
        <strain evidence="1">CHK160-9182</strain>
    </source>
</reference>
<sequence>MAHITPNSHYRLPHSDHSVSFKTQPGSSLIGVYLYFDNAPFHIGQYDPASHAWWHLGDNGERDFINHKTLYAHHQHQFDAHSFHYADLLELTAMSETFSNDRKARFLQLAKEGRTLSA</sequence>
<protein>
    <submittedName>
        <fullName evidence="1">Uncharacterized protein</fullName>
    </submittedName>
</protein>
<proteinExistence type="predicted"/>
<evidence type="ECO:0000313" key="2">
    <source>
        <dbReference type="Proteomes" id="UP000823934"/>
    </source>
</evidence>